<keyword evidence="2" id="KW-0813">Transport</keyword>
<keyword evidence="7" id="KW-0472">Membrane</keyword>
<dbReference type="InterPro" id="IPR051909">
    <property type="entry name" value="MFP_Cation_Efflux"/>
</dbReference>
<dbReference type="InterPro" id="IPR058792">
    <property type="entry name" value="Beta-barrel_RND_2"/>
</dbReference>
<evidence type="ECO:0000259" key="10">
    <source>
        <dbReference type="Pfam" id="PF25954"/>
    </source>
</evidence>
<dbReference type="FunFam" id="2.40.420.20:FF:000006">
    <property type="entry name" value="RND family efflux transporter MFP subunit"/>
    <property type="match status" value="1"/>
</dbReference>
<dbReference type="Pfam" id="PF25954">
    <property type="entry name" value="Beta-barrel_RND_2"/>
    <property type="match status" value="1"/>
</dbReference>
<keyword evidence="4" id="KW-0105">Cadmium resistance</keyword>
<feature type="transmembrane region" description="Helical" evidence="7">
    <location>
        <begin position="12"/>
        <end position="33"/>
    </location>
</feature>
<evidence type="ECO:0000313" key="12">
    <source>
        <dbReference type="EMBL" id="RUL83558.1"/>
    </source>
</evidence>
<dbReference type="Gene3D" id="2.40.30.170">
    <property type="match status" value="1"/>
</dbReference>
<dbReference type="GO" id="GO:0046686">
    <property type="term" value="P:response to cadmium ion"/>
    <property type="evidence" value="ECO:0007669"/>
    <property type="project" value="UniProtKB-KW"/>
</dbReference>
<evidence type="ECO:0000313" key="13">
    <source>
        <dbReference type="Proteomes" id="UP000280296"/>
    </source>
</evidence>
<evidence type="ECO:0000259" key="9">
    <source>
        <dbReference type="Pfam" id="PF25919"/>
    </source>
</evidence>
<evidence type="ECO:0000256" key="4">
    <source>
        <dbReference type="ARBA" id="ARBA00043263"/>
    </source>
</evidence>
<dbReference type="GO" id="GO:0030288">
    <property type="term" value="C:outer membrane-bounded periplasmic space"/>
    <property type="evidence" value="ECO:0007669"/>
    <property type="project" value="TreeGrafter"/>
</dbReference>
<dbReference type="Pfam" id="PF19335">
    <property type="entry name" value="HMBD"/>
    <property type="match status" value="2"/>
</dbReference>
<dbReference type="InterPro" id="IPR058649">
    <property type="entry name" value="CzcB_C"/>
</dbReference>
<feature type="compositionally biased region" description="Polar residues" evidence="6">
    <location>
        <begin position="487"/>
        <end position="500"/>
    </location>
</feature>
<dbReference type="FunFam" id="2.40.30.170:FF:000010">
    <property type="entry name" value="Efflux RND transporter periplasmic adaptor subunit"/>
    <property type="match status" value="1"/>
</dbReference>
<dbReference type="AlphaFoldDB" id="A0A432ME83"/>
<dbReference type="Gene3D" id="2.40.420.20">
    <property type="match status" value="1"/>
</dbReference>
<evidence type="ECO:0000259" key="8">
    <source>
        <dbReference type="Pfam" id="PF19335"/>
    </source>
</evidence>
<dbReference type="Pfam" id="PF25975">
    <property type="entry name" value="CzcB_C"/>
    <property type="match status" value="1"/>
</dbReference>
<keyword evidence="7" id="KW-1133">Transmembrane helix</keyword>
<feature type="domain" description="CusB-like beta-barrel" evidence="10">
    <location>
        <begin position="320"/>
        <end position="395"/>
    </location>
</feature>
<organism evidence="12 13">
    <name type="scientific">Tautonia sociabilis</name>
    <dbReference type="NCBI Taxonomy" id="2080755"/>
    <lineage>
        <taxon>Bacteria</taxon>
        <taxon>Pseudomonadati</taxon>
        <taxon>Planctomycetota</taxon>
        <taxon>Planctomycetia</taxon>
        <taxon>Isosphaerales</taxon>
        <taxon>Isosphaeraceae</taxon>
        <taxon>Tautonia</taxon>
    </lineage>
</organism>
<evidence type="ECO:0000256" key="3">
    <source>
        <dbReference type="ARBA" id="ARBA00022833"/>
    </source>
</evidence>
<keyword evidence="3" id="KW-0862">Zinc</keyword>
<dbReference type="GO" id="GO:0046914">
    <property type="term" value="F:transition metal ion binding"/>
    <property type="evidence" value="ECO:0007669"/>
    <property type="project" value="TreeGrafter"/>
</dbReference>
<dbReference type="SUPFAM" id="SSF111369">
    <property type="entry name" value="HlyD-like secretion proteins"/>
    <property type="match status" value="1"/>
</dbReference>
<feature type="region of interest" description="Disordered" evidence="6">
    <location>
        <begin position="479"/>
        <end position="514"/>
    </location>
</feature>
<dbReference type="OrthoDB" id="9806939at2"/>
<evidence type="ECO:0000256" key="5">
    <source>
        <dbReference type="ARBA" id="ARBA00058766"/>
    </source>
</evidence>
<accession>A0A432ME83</accession>
<evidence type="ECO:0000256" key="2">
    <source>
        <dbReference type="ARBA" id="ARBA00022448"/>
    </source>
</evidence>
<evidence type="ECO:0000259" key="11">
    <source>
        <dbReference type="Pfam" id="PF25975"/>
    </source>
</evidence>
<evidence type="ECO:0000256" key="1">
    <source>
        <dbReference type="ARBA" id="ARBA00009477"/>
    </source>
</evidence>
<dbReference type="PANTHER" id="PTHR30097">
    <property type="entry name" value="CATION EFFLUX SYSTEM PROTEIN CUSB"/>
    <property type="match status" value="1"/>
</dbReference>
<reference evidence="12 13" key="2">
    <citation type="submission" date="2019-01" db="EMBL/GenBank/DDBJ databases">
        <title>Tautonia sociabilis, a novel thermotolerant planctomycete of Isosphaeraceae family, isolated from a 4000 m deep subterranean habitat.</title>
        <authorList>
            <person name="Kovaleva O.L."/>
            <person name="Elcheninov A.G."/>
            <person name="Van Heerden E."/>
            <person name="Toshchakov S.V."/>
            <person name="Novikov A."/>
            <person name="Bonch-Osmolovskaya E.A."/>
            <person name="Kublanov I.V."/>
        </authorList>
    </citation>
    <scope>NUCLEOTIDE SEQUENCE [LARGE SCALE GENOMIC DNA]</scope>
    <source>
        <strain evidence="12 13">GM2012</strain>
    </source>
</reference>
<keyword evidence="13" id="KW-1185">Reference proteome</keyword>
<dbReference type="GO" id="GO:0015679">
    <property type="term" value="P:plasma membrane copper ion transport"/>
    <property type="evidence" value="ECO:0007669"/>
    <property type="project" value="TreeGrafter"/>
</dbReference>
<dbReference type="EMBL" id="RYZH01000058">
    <property type="protein sequence ID" value="RUL83558.1"/>
    <property type="molecule type" value="Genomic_DNA"/>
</dbReference>
<dbReference type="Pfam" id="PF25919">
    <property type="entry name" value="BSH_CusB"/>
    <property type="match status" value="1"/>
</dbReference>
<name>A0A432ME83_9BACT</name>
<reference evidence="12 13" key="1">
    <citation type="submission" date="2018-12" db="EMBL/GenBank/DDBJ databases">
        <authorList>
            <person name="Toschakov S.V."/>
        </authorList>
    </citation>
    <scope>NUCLEOTIDE SEQUENCE [LARGE SCALE GENOMIC DNA]</scope>
    <source>
        <strain evidence="12 13">GM2012</strain>
    </source>
</reference>
<protein>
    <submittedName>
        <fullName evidence="12">Efflux RND transporter periplasmic adaptor subunit</fullName>
    </submittedName>
</protein>
<comment type="caution">
    <text evidence="12">The sequence shown here is derived from an EMBL/GenBank/DDBJ whole genome shotgun (WGS) entry which is preliminary data.</text>
</comment>
<dbReference type="NCBIfam" id="TIGR01730">
    <property type="entry name" value="RND_mfp"/>
    <property type="match status" value="1"/>
</dbReference>
<dbReference type="InterPro" id="IPR045800">
    <property type="entry name" value="HMBD"/>
</dbReference>
<sequence>MRRTTGTQPRGGTAVQVLLALALVLAGGAFIVYRLTATPPEAENPTPGKADQLWTCGMHPQVIRDKPGNCPICHMKLTPLEVDSEAAPTGEGSTRVGRGAPAKERKVKYWWDPMLNPPYISDKPGKSPMGMDLVPVYEDEAPAGLGLTIDPALVQNMGVRTETVIEGRLERAVRAAGYLAEAEPNIHDVNLLVSGWIRRLYADTEGMQVREGDPLFDLYSPELEVATQELIAGRRALPPPGADETSRQTGEALYAAAVRKLELWGVGRGQIEALSRGDRPSETVTFRSPITGHVVKKATVEGAAIKAGDQVLRIVDHSVLWVDAQVFEQNLKFVSLGQRAEATVAGRPGETFAGEVIFIHPHLDMTTRTATVRFAVPNRHLVLKPGMYATVTLRAKLAEKTLLVPREAVIDTGTRQVAFVSLEDGHFEAREVKKGLSDGRGTVQVLEGLLPGERVVTSGQFLLDSESRLREAVQKYLRERNGRATVPSPNGPRTTVSQPSGAGEKHSAAPPVDPELQPHIDAVFSEYLRLSATLGAPQKDVAIDPGPLISAAGRLSEALPSSVYREKASSVRESARALQGRELAEQRELFRSLSAGIISLAEALPPSATVGEKLLIVHCPMSGADWVQASPEVANPYYADSMKQCGEVTGTIEPAAGRRL</sequence>
<dbReference type="InterPro" id="IPR058790">
    <property type="entry name" value="BSH_CusB"/>
</dbReference>
<comment type="function">
    <text evidence="5">CzcA and CzcB together would act in zinc efflux nearly as effectively as the complete czc efflux system (CzcABC). The CzcB protein is thought to funnel zinc cations to the CzcA transport protein.</text>
</comment>
<gene>
    <name evidence="12" type="ORF">TsocGM_21880</name>
</gene>
<feature type="domain" description="CusB-like barrel-sandwich hybrid" evidence="9">
    <location>
        <begin position="192"/>
        <end position="314"/>
    </location>
</feature>
<dbReference type="PANTHER" id="PTHR30097:SF15">
    <property type="entry name" value="CATION EFFLUX SYSTEM PROTEIN CUSB"/>
    <property type="match status" value="1"/>
</dbReference>
<keyword evidence="7" id="KW-0812">Transmembrane</keyword>
<feature type="domain" description="Heavy metal binding" evidence="8">
    <location>
        <begin position="109"/>
        <end position="136"/>
    </location>
</feature>
<dbReference type="GO" id="GO:0022857">
    <property type="term" value="F:transmembrane transporter activity"/>
    <property type="evidence" value="ECO:0007669"/>
    <property type="project" value="InterPro"/>
</dbReference>
<comment type="similarity">
    <text evidence="1">Belongs to the membrane fusion protein (MFP) (TC 8.A.1) family.</text>
</comment>
<proteinExistence type="inferred from homology"/>
<dbReference type="Proteomes" id="UP000280296">
    <property type="component" value="Unassembled WGS sequence"/>
</dbReference>
<dbReference type="InterPro" id="IPR006143">
    <property type="entry name" value="RND_pump_MFP"/>
</dbReference>
<dbReference type="GO" id="GO:0016020">
    <property type="term" value="C:membrane"/>
    <property type="evidence" value="ECO:0007669"/>
    <property type="project" value="InterPro"/>
</dbReference>
<feature type="domain" description="Heavy metal binding" evidence="8">
    <location>
        <begin position="54"/>
        <end position="79"/>
    </location>
</feature>
<feature type="domain" description="CzcB-like C-terminal circularly permuted SH3-like" evidence="11">
    <location>
        <begin position="403"/>
        <end position="463"/>
    </location>
</feature>
<dbReference type="RefSeq" id="WP_126727593.1">
    <property type="nucleotide sequence ID" value="NZ_RYZH01000058.1"/>
</dbReference>
<evidence type="ECO:0000256" key="7">
    <source>
        <dbReference type="SAM" id="Phobius"/>
    </source>
</evidence>
<evidence type="ECO:0000256" key="6">
    <source>
        <dbReference type="SAM" id="MobiDB-lite"/>
    </source>
</evidence>
<dbReference type="GO" id="GO:0060003">
    <property type="term" value="P:copper ion export"/>
    <property type="evidence" value="ECO:0007669"/>
    <property type="project" value="TreeGrafter"/>
</dbReference>